<keyword evidence="4 6" id="KW-1133">Transmembrane helix</keyword>
<comment type="subcellular location">
    <subcellularLocation>
        <location evidence="1 6">Cell membrane</location>
        <topology evidence="1 6">Multi-pass membrane protein</topology>
    </subcellularLocation>
</comment>
<keyword evidence="5 6" id="KW-0472">Membrane</keyword>
<evidence type="ECO:0000256" key="6">
    <source>
        <dbReference type="PIRNR" id="PIRNR018968"/>
    </source>
</evidence>
<comment type="similarity">
    <text evidence="6">Belongs to the ABC-4 integral membrane protein family.</text>
</comment>
<organism evidence="8 9">
    <name type="scientific">Limosilactobacillus reuteri</name>
    <name type="common">Lactobacillus reuteri</name>
    <dbReference type="NCBI Taxonomy" id="1598"/>
    <lineage>
        <taxon>Bacteria</taxon>
        <taxon>Bacillati</taxon>
        <taxon>Bacillota</taxon>
        <taxon>Bacilli</taxon>
        <taxon>Lactobacillales</taxon>
        <taxon>Lactobacillaceae</taxon>
        <taxon>Limosilactobacillus</taxon>
    </lineage>
</organism>
<proteinExistence type="inferred from homology"/>
<sequence>MLFFKLINSSFKRNLKVYIPYLISMTMLVAINYIFKAVEINRSLKDLPSAAVTKALMQTGSTFIILVTLAFMIYVNRFLWQQRQQEMGLYSMLGMTRRNLQVLTVIEKCYLLVISLFLGTLFGIIFDRLAFLGFAHLLQIDHLSQPWIEWGAVINTIIIIGGFFLILMVIDLIKLFRLNPNELWHPQQTKIARHGKFFTFAGLLGVAVLAYAYYLTITVKPRMSALTTFMTAVFLVVIGTYLIFIAGSIIVLKLLQKNKGYYYRPRHFIAISGMLQRMEQNGASLATICLLCSSVLVILFTSLTMYAGINDTVNSYAPRDLTIITSQKITPQQESTINSVAKKHHAHLNKPVTFTTSAPQYGYWENNRFINQGDLQDMTNQTTNTVITMSTATYNRIADKHVKLAANKALIYSPAKEHRGTLQIGSQKYQATPIHDFSYYFNPSHAIYSPIFIITNKLPANTATINFTGINYRLNGSKKAHLNFENDLQAQLHLPNQAYSSRTNLRSQLTSLYGGIVFLGILISFALGITTTVVIYFKQITEGYEDQYRFKTMQQVGLSEKETTKSIHSQVLMVFMLPVVGAIINLCFAIPAIRQILIQFNFYNVRLMAIIAVSITLVLLCLYFAIYGLTPECTVKSLRKVKYYKLTFLILTVTL</sequence>
<evidence type="ECO:0000256" key="3">
    <source>
        <dbReference type="ARBA" id="ARBA00022692"/>
    </source>
</evidence>
<reference evidence="8 9" key="1">
    <citation type="journal article" date="2018" name="Front. Microbiol.">
        <title>Comparative Genomics of the Herbivore Gut Symbiont Lactobacillus reuteri Reveals Genetic Diversity and Lifestyle Adaptation.</title>
        <authorList>
            <person name="Zhao J."/>
        </authorList>
    </citation>
    <scope>NUCLEOTIDE SEQUENCE [LARGE SCALE GENOMIC DNA]</scope>
    <source>
        <strain evidence="8 9">LR12</strain>
    </source>
</reference>
<feature type="transmembrane region" description="Helical" evidence="6">
    <location>
        <begin position="605"/>
        <end position="630"/>
    </location>
</feature>
<keyword evidence="6" id="KW-0813">Transport</keyword>
<dbReference type="PANTHER" id="PTHR46795">
    <property type="entry name" value="ABC TRANSPORTER PERMEASE-RELATED-RELATED"/>
    <property type="match status" value="1"/>
</dbReference>
<feature type="transmembrane region" description="Helical" evidence="6">
    <location>
        <begin position="229"/>
        <end position="255"/>
    </location>
</feature>
<keyword evidence="2 6" id="KW-1003">Cell membrane</keyword>
<evidence type="ECO:0000256" key="2">
    <source>
        <dbReference type="ARBA" id="ARBA00022475"/>
    </source>
</evidence>
<feature type="domain" description="ABC3 transporter permease C-terminal" evidence="7">
    <location>
        <begin position="61"/>
        <end position="180"/>
    </location>
</feature>
<dbReference type="GO" id="GO:0005886">
    <property type="term" value="C:plasma membrane"/>
    <property type="evidence" value="ECO:0007669"/>
    <property type="project" value="UniProtKB-SubCell"/>
</dbReference>
<feature type="transmembrane region" description="Helical" evidence="6">
    <location>
        <begin position="197"/>
        <end position="217"/>
    </location>
</feature>
<feature type="transmembrane region" description="Helical" evidence="6">
    <location>
        <begin position="152"/>
        <end position="176"/>
    </location>
</feature>
<dbReference type="InterPro" id="IPR003838">
    <property type="entry name" value="ABC3_permease_C"/>
</dbReference>
<gene>
    <name evidence="8" type="ORF">DKZ23_08610</name>
</gene>
<dbReference type="EMBL" id="QGHS01000125">
    <property type="protein sequence ID" value="PWT45780.1"/>
    <property type="molecule type" value="Genomic_DNA"/>
</dbReference>
<evidence type="ECO:0000313" key="8">
    <source>
        <dbReference type="EMBL" id="PWT45780.1"/>
    </source>
</evidence>
<dbReference type="InterPro" id="IPR027022">
    <property type="entry name" value="ABC_permease_BceB-typ"/>
</dbReference>
<evidence type="ECO:0000313" key="9">
    <source>
        <dbReference type="Proteomes" id="UP000245866"/>
    </source>
</evidence>
<evidence type="ECO:0000256" key="1">
    <source>
        <dbReference type="ARBA" id="ARBA00004651"/>
    </source>
</evidence>
<name>A0A317GHL9_LIMRT</name>
<dbReference type="Pfam" id="PF02687">
    <property type="entry name" value="FtsX"/>
    <property type="match status" value="1"/>
</dbReference>
<protein>
    <submittedName>
        <fullName evidence="8">ABC transporter permease</fullName>
    </submittedName>
</protein>
<dbReference type="PIRSF" id="PIRSF018968">
    <property type="entry name" value="ABC_permease_BceB"/>
    <property type="match status" value="1"/>
</dbReference>
<comment type="caution">
    <text evidence="8">The sequence shown here is derived from an EMBL/GenBank/DDBJ whole genome shotgun (WGS) entry which is preliminary data.</text>
</comment>
<dbReference type="Proteomes" id="UP000245866">
    <property type="component" value="Unassembled WGS sequence"/>
</dbReference>
<feature type="transmembrane region" description="Helical" evidence="6">
    <location>
        <begin position="55"/>
        <end position="79"/>
    </location>
</feature>
<evidence type="ECO:0000259" key="7">
    <source>
        <dbReference type="Pfam" id="PF02687"/>
    </source>
</evidence>
<feature type="transmembrane region" description="Helical" evidence="6">
    <location>
        <begin position="100"/>
        <end position="126"/>
    </location>
</feature>
<feature type="transmembrane region" description="Helical" evidence="6">
    <location>
        <begin position="571"/>
        <end position="593"/>
    </location>
</feature>
<keyword evidence="3 6" id="KW-0812">Transmembrane</keyword>
<dbReference type="GO" id="GO:0055085">
    <property type="term" value="P:transmembrane transport"/>
    <property type="evidence" value="ECO:0007669"/>
    <property type="project" value="UniProtKB-UniRule"/>
</dbReference>
<evidence type="ECO:0000256" key="5">
    <source>
        <dbReference type="ARBA" id="ARBA00023136"/>
    </source>
</evidence>
<feature type="transmembrane region" description="Helical" evidence="6">
    <location>
        <begin position="512"/>
        <end position="537"/>
    </location>
</feature>
<dbReference type="PANTHER" id="PTHR46795:SF3">
    <property type="entry name" value="ABC TRANSPORTER PERMEASE"/>
    <property type="match status" value="1"/>
</dbReference>
<feature type="transmembrane region" description="Helical" evidence="6">
    <location>
        <begin position="15"/>
        <end position="35"/>
    </location>
</feature>
<accession>A0A317GHL9</accession>
<dbReference type="AlphaFoldDB" id="A0A317GHL9"/>
<dbReference type="InterPro" id="IPR052536">
    <property type="entry name" value="ABC-4_Integral_Memb_Prot"/>
</dbReference>
<feature type="transmembrane region" description="Helical" evidence="6">
    <location>
        <begin position="283"/>
        <end position="309"/>
    </location>
</feature>
<evidence type="ECO:0000256" key="4">
    <source>
        <dbReference type="ARBA" id="ARBA00022989"/>
    </source>
</evidence>